<dbReference type="EMBL" id="JNUP01000072">
    <property type="protein sequence ID" value="KGE70784.1"/>
    <property type="molecule type" value="Genomic_DNA"/>
</dbReference>
<accession>A0A098QSS9</accession>
<dbReference type="InterPro" id="IPR036635">
    <property type="entry name" value="MurB_C_sf"/>
</dbReference>
<keyword evidence="8 19" id="KW-0132">Cell division</keyword>
<reference evidence="21 22" key="1">
    <citation type="submission" date="2014-05" db="EMBL/GenBank/DDBJ databases">
        <title>De novo Genome Sequence of Spirocheata sp.</title>
        <authorList>
            <person name="Shivani Y."/>
            <person name="Subhash Y."/>
            <person name="Tushar L."/>
            <person name="Sasikala C."/>
            <person name="Ramana C.V."/>
        </authorList>
    </citation>
    <scope>NUCLEOTIDE SEQUENCE [LARGE SCALE GENOMIC DNA]</scope>
    <source>
        <strain evidence="21 22">JC230</strain>
    </source>
</reference>
<dbReference type="HAMAP" id="MF_00037">
    <property type="entry name" value="MurB"/>
    <property type="match status" value="1"/>
</dbReference>
<comment type="caution">
    <text evidence="19">Lacks conserved residue(s) required for the propagation of feature annotation.</text>
</comment>
<evidence type="ECO:0000313" key="22">
    <source>
        <dbReference type="Proteomes" id="UP000029692"/>
    </source>
</evidence>
<dbReference type="Gene3D" id="3.30.465.10">
    <property type="match status" value="1"/>
</dbReference>
<keyword evidence="11 19" id="KW-0521">NADP</keyword>
<dbReference type="InterPro" id="IPR016166">
    <property type="entry name" value="FAD-bd_PCMH"/>
</dbReference>
<protein>
    <recommendedName>
        <fullName evidence="6 19">UDP-N-acetylenolpyruvoylglucosamine reductase</fullName>
        <ecNumber evidence="5 19">1.3.1.98</ecNumber>
    </recommendedName>
    <alternativeName>
        <fullName evidence="17 19">UDP-N-acetylmuramate dehydrogenase</fullName>
    </alternativeName>
</protein>
<dbReference type="GO" id="GO:0051301">
    <property type="term" value="P:cell division"/>
    <property type="evidence" value="ECO:0007669"/>
    <property type="project" value="UniProtKB-KW"/>
</dbReference>
<dbReference type="UniPathway" id="UPA00219"/>
<evidence type="ECO:0000256" key="3">
    <source>
        <dbReference type="ARBA" id="ARBA00004496"/>
    </source>
</evidence>
<keyword evidence="22" id="KW-1185">Reference proteome</keyword>
<evidence type="ECO:0000256" key="1">
    <source>
        <dbReference type="ARBA" id="ARBA00001974"/>
    </source>
</evidence>
<evidence type="ECO:0000256" key="15">
    <source>
        <dbReference type="ARBA" id="ARBA00023306"/>
    </source>
</evidence>
<dbReference type="InterPro" id="IPR036318">
    <property type="entry name" value="FAD-bd_PCMH-like_sf"/>
</dbReference>
<dbReference type="InterPro" id="IPR016167">
    <property type="entry name" value="FAD-bd_PCMH_sub1"/>
</dbReference>
<proteinExistence type="inferred from homology"/>
<evidence type="ECO:0000256" key="7">
    <source>
        <dbReference type="ARBA" id="ARBA00022490"/>
    </source>
</evidence>
<dbReference type="Pfam" id="PF02873">
    <property type="entry name" value="MurB_C"/>
    <property type="match status" value="1"/>
</dbReference>
<name>A0A098QSS9_9SPIO</name>
<evidence type="ECO:0000256" key="9">
    <source>
        <dbReference type="ARBA" id="ARBA00022630"/>
    </source>
</evidence>
<dbReference type="InterPro" id="IPR016169">
    <property type="entry name" value="FAD-bd_PCMH_sub2"/>
</dbReference>
<dbReference type="InterPro" id="IPR006094">
    <property type="entry name" value="Oxid_FAD_bind_N"/>
</dbReference>
<comment type="pathway">
    <text evidence="4 19">Cell wall biogenesis; peptidoglycan biosynthesis.</text>
</comment>
<evidence type="ECO:0000256" key="12">
    <source>
        <dbReference type="ARBA" id="ARBA00022960"/>
    </source>
</evidence>
<dbReference type="eggNOG" id="COG0812">
    <property type="taxonomic scope" value="Bacteria"/>
</dbReference>
<evidence type="ECO:0000256" key="10">
    <source>
        <dbReference type="ARBA" id="ARBA00022827"/>
    </source>
</evidence>
<dbReference type="Pfam" id="PF01565">
    <property type="entry name" value="FAD_binding_4"/>
    <property type="match status" value="1"/>
</dbReference>
<evidence type="ECO:0000256" key="6">
    <source>
        <dbReference type="ARBA" id="ARBA00015188"/>
    </source>
</evidence>
<gene>
    <name evidence="19" type="primary">murB</name>
    <name evidence="21" type="ORF">DC28_14920</name>
</gene>
<feature type="active site" evidence="19">
    <location>
        <position position="296"/>
    </location>
</feature>
<comment type="catalytic activity">
    <reaction evidence="18 19">
        <text>UDP-N-acetyl-alpha-D-muramate + NADP(+) = UDP-N-acetyl-3-O-(1-carboxyvinyl)-alpha-D-glucosamine + NADPH + H(+)</text>
        <dbReference type="Rhea" id="RHEA:12248"/>
        <dbReference type="ChEBI" id="CHEBI:15378"/>
        <dbReference type="ChEBI" id="CHEBI:57783"/>
        <dbReference type="ChEBI" id="CHEBI:58349"/>
        <dbReference type="ChEBI" id="CHEBI:68483"/>
        <dbReference type="ChEBI" id="CHEBI:70757"/>
        <dbReference type="EC" id="1.3.1.98"/>
    </reaction>
</comment>
<sequence>MNRVRDLFEKINIEGKIAFGEPLSNYTTFQVGGPAEVFAQPRSIADVKRLVECAEEHRIPWFILGGGANILVSDAGISGLVIHMESLSEIRRQGTTLFAQAGIPVSKAAAWAADQGLSGFDFIYAMPGSVGGAIWMNARCYGSEIADILTRVTYLDPQGTIRTMVPSREEFRYKDTPFMKNSNVILQGEFNLHREDSRVLWNRMRGYEADRRSKGHFDAPCAGSIFKNNRDFGAPSGKLIDSLGLRGLAYRGAQVSPGHANIIINRGGALASDIRALITQVQQRVQDGLGITLEPEVLFVGDWEHEQSS</sequence>
<evidence type="ECO:0000259" key="20">
    <source>
        <dbReference type="PROSITE" id="PS51387"/>
    </source>
</evidence>
<evidence type="ECO:0000256" key="14">
    <source>
        <dbReference type="ARBA" id="ARBA00023002"/>
    </source>
</evidence>
<comment type="function">
    <text evidence="2 19">Cell wall formation.</text>
</comment>
<evidence type="ECO:0000256" key="19">
    <source>
        <dbReference type="HAMAP-Rule" id="MF_00037"/>
    </source>
</evidence>
<keyword evidence="12 19" id="KW-0133">Cell shape</keyword>
<keyword evidence="7 19" id="KW-0963">Cytoplasm</keyword>
<evidence type="ECO:0000256" key="16">
    <source>
        <dbReference type="ARBA" id="ARBA00023316"/>
    </source>
</evidence>
<dbReference type="Proteomes" id="UP000029692">
    <property type="component" value="Unassembled WGS sequence"/>
</dbReference>
<dbReference type="PANTHER" id="PTHR21071">
    <property type="entry name" value="UDP-N-ACETYLENOLPYRUVOYLGLUCOSAMINE REDUCTASE"/>
    <property type="match status" value="1"/>
</dbReference>
<dbReference type="PANTHER" id="PTHR21071:SF4">
    <property type="entry name" value="UDP-N-ACETYLENOLPYRUVOYLGLUCOSAMINE REDUCTASE"/>
    <property type="match status" value="1"/>
</dbReference>
<dbReference type="GO" id="GO:0009252">
    <property type="term" value="P:peptidoglycan biosynthetic process"/>
    <property type="evidence" value="ECO:0007669"/>
    <property type="project" value="UniProtKB-UniRule"/>
</dbReference>
<dbReference type="EC" id="1.3.1.98" evidence="5 19"/>
<evidence type="ECO:0000256" key="8">
    <source>
        <dbReference type="ARBA" id="ARBA00022618"/>
    </source>
</evidence>
<keyword evidence="16 19" id="KW-0961">Cell wall biogenesis/degradation</keyword>
<dbReference type="GO" id="GO:0071555">
    <property type="term" value="P:cell wall organization"/>
    <property type="evidence" value="ECO:0007669"/>
    <property type="project" value="UniProtKB-KW"/>
</dbReference>
<dbReference type="NCBIfam" id="TIGR00179">
    <property type="entry name" value="murB"/>
    <property type="match status" value="1"/>
</dbReference>
<keyword evidence="14 19" id="KW-0560">Oxidoreductase</keyword>
<keyword evidence="10 19" id="KW-0274">FAD</keyword>
<evidence type="ECO:0000256" key="17">
    <source>
        <dbReference type="ARBA" id="ARBA00031026"/>
    </source>
</evidence>
<dbReference type="GO" id="GO:0008360">
    <property type="term" value="P:regulation of cell shape"/>
    <property type="evidence" value="ECO:0007669"/>
    <property type="project" value="UniProtKB-KW"/>
</dbReference>
<dbReference type="AlphaFoldDB" id="A0A098QSS9"/>
<keyword evidence="9 19" id="KW-0285">Flavoprotein</keyword>
<dbReference type="GO" id="GO:0005829">
    <property type="term" value="C:cytosol"/>
    <property type="evidence" value="ECO:0007669"/>
    <property type="project" value="TreeGrafter"/>
</dbReference>
<comment type="cofactor">
    <cofactor evidence="1 19">
        <name>FAD</name>
        <dbReference type="ChEBI" id="CHEBI:57692"/>
    </cofactor>
</comment>
<keyword evidence="15 19" id="KW-0131">Cell cycle</keyword>
<dbReference type="SUPFAM" id="SSF56176">
    <property type="entry name" value="FAD-binding/transporter-associated domain-like"/>
    <property type="match status" value="1"/>
</dbReference>
<evidence type="ECO:0000256" key="2">
    <source>
        <dbReference type="ARBA" id="ARBA00003921"/>
    </source>
</evidence>
<comment type="similarity">
    <text evidence="19">Belongs to the MurB family.</text>
</comment>
<dbReference type="InterPro" id="IPR003170">
    <property type="entry name" value="MurB"/>
</dbReference>
<dbReference type="Gene3D" id="3.30.43.10">
    <property type="entry name" value="Uridine Diphospho-n-acetylenolpyruvylglucosamine Reductase, domain 2"/>
    <property type="match status" value="1"/>
</dbReference>
<dbReference type="STRING" id="1480694.DC28_14920"/>
<keyword evidence="13 19" id="KW-0573">Peptidoglycan synthesis</keyword>
<comment type="subcellular location">
    <subcellularLocation>
        <location evidence="3 19">Cytoplasm</location>
    </subcellularLocation>
</comment>
<evidence type="ECO:0000256" key="18">
    <source>
        <dbReference type="ARBA" id="ARBA00048914"/>
    </source>
</evidence>
<dbReference type="RefSeq" id="WP_037550544.1">
    <property type="nucleotide sequence ID" value="NZ_JNUP01000072.1"/>
</dbReference>
<dbReference type="SUPFAM" id="SSF56194">
    <property type="entry name" value="Uridine diphospho-N-Acetylenolpyruvylglucosamine reductase, MurB, C-terminal domain"/>
    <property type="match status" value="1"/>
</dbReference>
<evidence type="ECO:0000256" key="4">
    <source>
        <dbReference type="ARBA" id="ARBA00004752"/>
    </source>
</evidence>
<dbReference type="GO" id="GO:0008762">
    <property type="term" value="F:UDP-N-acetylmuramate dehydrogenase activity"/>
    <property type="evidence" value="ECO:0007669"/>
    <property type="project" value="UniProtKB-UniRule"/>
</dbReference>
<comment type="caution">
    <text evidence="21">The sequence shown here is derived from an EMBL/GenBank/DDBJ whole genome shotgun (WGS) entry which is preliminary data.</text>
</comment>
<feature type="active site" description="Proton donor" evidence="19">
    <location>
        <position position="224"/>
    </location>
</feature>
<evidence type="ECO:0000256" key="13">
    <source>
        <dbReference type="ARBA" id="ARBA00022984"/>
    </source>
</evidence>
<feature type="domain" description="FAD-binding PCMH-type" evidence="20">
    <location>
        <begin position="30"/>
        <end position="195"/>
    </location>
</feature>
<dbReference type="NCBIfam" id="NF010480">
    <property type="entry name" value="PRK13905.1"/>
    <property type="match status" value="1"/>
</dbReference>
<dbReference type="InterPro" id="IPR011601">
    <property type="entry name" value="MurB_C"/>
</dbReference>
<organism evidence="21 22">
    <name type="scientific">Spirochaeta lutea</name>
    <dbReference type="NCBI Taxonomy" id="1480694"/>
    <lineage>
        <taxon>Bacteria</taxon>
        <taxon>Pseudomonadati</taxon>
        <taxon>Spirochaetota</taxon>
        <taxon>Spirochaetia</taxon>
        <taxon>Spirochaetales</taxon>
        <taxon>Spirochaetaceae</taxon>
        <taxon>Spirochaeta</taxon>
    </lineage>
</organism>
<dbReference type="PROSITE" id="PS51387">
    <property type="entry name" value="FAD_PCMH"/>
    <property type="match status" value="1"/>
</dbReference>
<evidence type="ECO:0000313" key="21">
    <source>
        <dbReference type="EMBL" id="KGE70784.1"/>
    </source>
</evidence>
<dbReference type="GO" id="GO:0071949">
    <property type="term" value="F:FAD binding"/>
    <property type="evidence" value="ECO:0007669"/>
    <property type="project" value="InterPro"/>
</dbReference>
<evidence type="ECO:0000256" key="11">
    <source>
        <dbReference type="ARBA" id="ARBA00022857"/>
    </source>
</evidence>
<evidence type="ECO:0000256" key="5">
    <source>
        <dbReference type="ARBA" id="ARBA00012518"/>
    </source>
</evidence>
<dbReference type="Gene3D" id="3.90.78.10">
    <property type="entry name" value="UDP-N-acetylenolpyruvoylglucosamine reductase, C-terminal domain"/>
    <property type="match status" value="1"/>
</dbReference>